<comment type="caution">
    <text evidence="1">The sequence shown here is derived from an EMBL/GenBank/DDBJ whole genome shotgun (WGS) entry which is preliminary data.</text>
</comment>
<dbReference type="Gene3D" id="3.40.50.450">
    <property type="match status" value="1"/>
</dbReference>
<gene>
    <name evidence="1" type="ORF">Ade02nite_19460</name>
</gene>
<protein>
    <recommendedName>
        <fullName evidence="3">DUF1273 family protein</fullName>
    </recommendedName>
</protein>
<evidence type="ECO:0008006" key="3">
    <source>
        <dbReference type="Google" id="ProtNLM"/>
    </source>
</evidence>
<accession>A0ABQ3Y0C1</accession>
<evidence type="ECO:0000313" key="1">
    <source>
        <dbReference type="EMBL" id="GID73305.1"/>
    </source>
</evidence>
<organism evidence="1 2">
    <name type="scientific">Paractinoplanes deccanensis</name>
    <dbReference type="NCBI Taxonomy" id="113561"/>
    <lineage>
        <taxon>Bacteria</taxon>
        <taxon>Bacillati</taxon>
        <taxon>Actinomycetota</taxon>
        <taxon>Actinomycetes</taxon>
        <taxon>Micromonosporales</taxon>
        <taxon>Micromonosporaceae</taxon>
        <taxon>Paractinoplanes</taxon>
    </lineage>
</organism>
<dbReference type="PANTHER" id="PTHR38440:SF1">
    <property type="entry name" value="UPF0398 PROTEIN SPR0331"/>
    <property type="match status" value="1"/>
</dbReference>
<keyword evidence="2" id="KW-1185">Reference proteome</keyword>
<dbReference type="InterPro" id="IPR010697">
    <property type="entry name" value="YspA"/>
</dbReference>
<reference evidence="1 2" key="1">
    <citation type="submission" date="2021-01" db="EMBL/GenBank/DDBJ databases">
        <title>Whole genome shotgun sequence of Actinoplanes deccanensis NBRC 13994.</title>
        <authorList>
            <person name="Komaki H."/>
            <person name="Tamura T."/>
        </authorList>
    </citation>
    <scope>NUCLEOTIDE SEQUENCE [LARGE SCALE GENOMIC DNA]</scope>
    <source>
        <strain evidence="1 2">NBRC 13994</strain>
    </source>
</reference>
<dbReference type="SUPFAM" id="SSF102405">
    <property type="entry name" value="MCP/YpsA-like"/>
    <property type="match status" value="1"/>
</dbReference>
<dbReference type="PANTHER" id="PTHR38440">
    <property type="entry name" value="UPF0398 PROTEIN YPSA"/>
    <property type="match status" value="1"/>
</dbReference>
<evidence type="ECO:0000313" key="2">
    <source>
        <dbReference type="Proteomes" id="UP000609879"/>
    </source>
</evidence>
<proteinExistence type="predicted"/>
<sequence>MVTGHRIQHLTPDMRPWVRAELARLAVKLRDEHGMTAGICGMAIGADLWWADAVVRAGLRLEAHVPFPQQPNKWRDEDRAEWSRLLGLAAQTVTYGDGYDVRLLHRRNEGMIRACSAAVAVFDTRKSAGGTASAVRKLIRAGVPVVHVDPVGQRTTLRRTQSPSQVA</sequence>
<dbReference type="Proteomes" id="UP000609879">
    <property type="component" value="Unassembled WGS sequence"/>
</dbReference>
<name>A0ABQ3Y0C1_9ACTN</name>
<dbReference type="EMBL" id="BOMI01000033">
    <property type="protein sequence ID" value="GID73305.1"/>
    <property type="molecule type" value="Genomic_DNA"/>
</dbReference>